<organism evidence="2 3">
    <name type="scientific">Mycena citricolor</name>
    <dbReference type="NCBI Taxonomy" id="2018698"/>
    <lineage>
        <taxon>Eukaryota</taxon>
        <taxon>Fungi</taxon>
        <taxon>Dikarya</taxon>
        <taxon>Basidiomycota</taxon>
        <taxon>Agaricomycotina</taxon>
        <taxon>Agaricomycetes</taxon>
        <taxon>Agaricomycetidae</taxon>
        <taxon>Agaricales</taxon>
        <taxon>Marasmiineae</taxon>
        <taxon>Mycenaceae</taxon>
        <taxon>Mycena</taxon>
    </lineage>
</organism>
<comment type="caution">
    <text evidence="2">The sequence shown here is derived from an EMBL/GenBank/DDBJ whole genome shotgun (WGS) entry which is preliminary data.</text>
</comment>
<evidence type="ECO:0000313" key="3">
    <source>
        <dbReference type="Proteomes" id="UP001295794"/>
    </source>
</evidence>
<accession>A0AAD2GYX6</accession>
<feature type="region of interest" description="Disordered" evidence="1">
    <location>
        <begin position="271"/>
        <end position="411"/>
    </location>
</feature>
<reference evidence="2" key="1">
    <citation type="submission" date="2023-11" db="EMBL/GenBank/DDBJ databases">
        <authorList>
            <person name="De Vega J J."/>
            <person name="De Vega J J."/>
        </authorList>
    </citation>
    <scope>NUCLEOTIDE SEQUENCE</scope>
</reference>
<sequence length="423" mass="44888">MFEDYCLACGKELVDGRAYCNVDCQAGDSLSLSSPSISSTSSAVSSPYLQYTQSQNDVPPLVLSLGRALRKHSASSSSSAWSETDDDDTSASEFDSADVDAKASALLYTRKPSGTNNRSGFLYACASISGHSRTTSTSASSSSAYIELPASTSNLHLSLSAPASTLLYESHDLPSSDTEEFEDSAQPATITSISTSGGRRRRNRASLPACFSLLQIGSSSPSNANAPGISPISSSSEHTLSAAPISLNASTRPSPPTPKMSLLASAAIHVVQQKDKHHTPRGRRQLSSSPSSSARSSLSRSPSPSRRRDSDEKVSDWSTTVALERGRATRRNSTPPTKFFAYAGSPRVRLSISPRLISMERQSRSRARSRSPSPPPGARSSTRGRARVDELDGTRNSPDHPGLGNGRTGLVGRGFVMQKRGGW</sequence>
<feature type="compositionally biased region" description="Acidic residues" evidence="1">
    <location>
        <begin position="83"/>
        <end position="95"/>
    </location>
</feature>
<protein>
    <submittedName>
        <fullName evidence="2">Uncharacterized protein</fullName>
    </submittedName>
</protein>
<feature type="region of interest" description="Disordered" evidence="1">
    <location>
        <begin position="172"/>
        <end position="202"/>
    </location>
</feature>
<dbReference type="Pfam" id="PF12855">
    <property type="entry name" value="Ecl1"/>
    <property type="match status" value="1"/>
</dbReference>
<keyword evidence="3" id="KW-1185">Reference proteome</keyword>
<feature type="region of interest" description="Disordered" evidence="1">
    <location>
        <begin position="76"/>
        <end position="95"/>
    </location>
</feature>
<evidence type="ECO:0000313" key="2">
    <source>
        <dbReference type="EMBL" id="CAK5265085.1"/>
    </source>
</evidence>
<dbReference type="AlphaFoldDB" id="A0AAD2GYX6"/>
<feature type="compositionally biased region" description="Basic and acidic residues" evidence="1">
    <location>
        <begin position="306"/>
        <end position="315"/>
    </location>
</feature>
<gene>
    <name evidence="2" type="ORF">MYCIT1_LOCUS5807</name>
</gene>
<proteinExistence type="predicted"/>
<dbReference type="EMBL" id="CAVNYO010000081">
    <property type="protein sequence ID" value="CAK5265085.1"/>
    <property type="molecule type" value="Genomic_DNA"/>
</dbReference>
<dbReference type="InterPro" id="IPR024368">
    <property type="entry name" value="Ecl1/2/3"/>
</dbReference>
<dbReference type="Proteomes" id="UP001295794">
    <property type="component" value="Unassembled WGS sequence"/>
</dbReference>
<feature type="compositionally biased region" description="Basic residues" evidence="1">
    <location>
        <begin position="275"/>
        <end position="284"/>
    </location>
</feature>
<name>A0AAD2GYX6_9AGAR</name>
<feature type="compositionally biased region" description="Low complexity" evidence="1">
    <location>
        <begin position="285"/>
        <end position="304"/>
    </location>
</feature>
<evidence type="ECO:0000256" key="1">
    <source>
        <dbReference type="SAM" id="MobiDB-lite"/>
    </source>
</evidence>